<comment type="caution">
    <text evidence="2">The sequence shown here is derived from an EMBL/GenBank/DDBJ whole genome shotgun (WGS) entry which is preliminary data.</text>
</comment>
<feature type="region of interest" description="Disordered" evidence="1">
    <location>
        <begin position="134"/>
        <end position="175"/>
    </location>
</feature>
<feature type="compositionally biased region" description="Basic residues" evidence="1">
    <location>
        <begin position="163"/>
        <end position="172"/>
    </location>
</feature>
<dbReference type="VEuPathDB" id="TriTrypDB:ECC02_008711"/>
<evidence type="ECO:0000313" key="2">
    <source>
        <dbReference type="EMBL" id="KAF5218340.1"/>
    </source>
</evidence>
<organism evidence="2 3">
    <name type="scientific">Trypanosoma cruzi</name>
    <dbReference type="NCBI Taxonomy" id="5693"/>
    <lineage>
        <taxon>Eukaryota</taxon>
        <taxon>Discoba</taxon>
        <taxon>Euglenozoa</taxon>
        <taxon>Kinetoplastea</taxon>
        <taxon>Metakinetoplastina</taxon>
        <taxon>Trypanosomatida</taxon>
        <taxon>Trypanosomatidae</taxon>
        <taxon>Trypanosoma</taxon>
        <taxon>Schizotrypanum</taxon>
    </lineage>
</organism>
<feature type="region of interest" description="Disordered" evidence="1">
    <location>
        <begin position="215"/>
        <end position="274"/>
    </location>
</feature>
<name>A0A7J6XWG2_TRYCR</name>
<reference evidence="2 3" key="1">
    <citation type="journal article" date="2019" name="Genome Biol. Evol.">
        <title>Nanopore Sequencing Significantly Improves Genome Assembly of the Protozoan Parasite Trypanosoma cruzi.</title>
        <authorList>
            <person name="Diaz-Viraque F."/>
            <person name="Pita S."/>
            <person name="Greif G."/>
            <person name="de Souza R.C.M."/>
            <person name="Iraola G."/>
            <person name="Robello C."/>
        </authorList>
    </citation>
    <scope>NUCLEOTIDE SEQUENCE [LARGE SCALE GENOMIC DNA]</scope>
    <source>
        <strain evidence="2 3">Berenice</strain>
    </source>
</reference>
<dbReference type="Proteomes" id="UP000583944">
    <property type="component" value="Unassembled WGS sequence"/>
</dbReference>
<gene>
    <name evidence="2" type="ORF">ECC02_008711</name>
</gene>
<proteinExistence type="predicted"/>
<evidence type="ECO:0000313" key="3">
    <source>
        <dbReference type="Proteomes" id="UP000583944"/>
    </source>
</evidence>
<protein>
    <submittedName>
        <fullName evidence="2">Uncharacterized protein</fullName>
    </submittedName>
</protein>
<dbReference type="AlphaFoldDB" id="A0A7J6XWG2"/>
<evidence type="ECO:0000256" key="1">
    <source>
        <dbReference type="SAM" id="MobiDB-lite"/>
    </source>
</evidence>
<accession>A0A7J6XWG2</accession>
<feature type="compositionally biased region" description="Polar residues" evidence="1">
    <location>
        <begin position="249"/>
        <end position="274"/>
    </location>
</feature>
<sequence length="438" mass="49563">MHHGSSPHPSKQMFFGSVLSTCCSGKQTKETGRQTPKECNEWPQVNGTLPLKTIQSSCPQPPTFSHKSPKSCQSSAPSNKFFVQDQEESQCLLLPSGSVVDAMMSRNAHWCFETTLHTCDASYGLRRTCLTSTTDAHAPSVRPTSSRKQRIRQGGSKALAGNSRRRHHHKQLQQRCRPWGAVDQLTHGVCGKEKDVVALQGYEWLTLLEGERKQCGNTQRGIRRPQSKQTSNQKKKDGYTQPQHRQRIKNTNNKSRSVGASTQQWGRAATGGTTSAHTLIAPVKQNTHTGRERERSPTQCNKNKTETVTVLRPCSQAGRQRCVSCKREHQRACMGVHAYIQWAHYVCASWDEVRARVHSRGHTQRVGEGRVRVRAVHGSLSLTLTRQPPQQPQKQQQEEAKEGRWCGRPRCCRHCRQLPPHNFFGRWWVLLLFEVLPH</sequence>
<dbReference type="EMBL" id="JABDHM010000099">
    <property type="protein sequence ID" value="KAF5218340.1"/>
    <property type="molecule type" value="Genomic_DNA"/>
</dbReference>